<keyword evidence="4" id="KW-1185">Reference proteome</keyword>
<dbReference type="Proteomes" id="UP000623842">
    <property type="component" value="Unassembled WGS sequence"/>
</dbReference>
<feature type="transmembrane region" description="Helical" evidence="1">
    <location>
        <begin position="214"/>
        <end position="231"/>
    </location>
</feature>
<feature type="transmembrane region" description="Helical" evidence="1">
    <location>
        <begin position="147"/>
        <end position="166"/>
    </location>
</feature>
<feature type="transmembrane region" description="Helical" evidence="1">
    <location>
        <begin position="328"/>
        <end position="346"/>
    </location>
</feature>
<dbReference type="AlphaFoldDB" id="A0A919BN97"/>
<keyword evidence="1" id="KW-1133">Transmembrane helix</keyword>
<evidence type="ECO:0000256" key="1">
    <source>
        <dbReference type="SAM" id="Phobius"/>
    </source>
</evidence>
<dbReference type="GO" id="GO:0016747">
    <property type="term" value="F:acyltransferase activity, transferring groups other than amino-acyl groups"/>
    <property type="evidence" value="ECO:0007669"/>
    <property type="project" value="InterPro"/>
</dbReference>
<dbReference type="Pfam" id="PF01757">
    <property type="entry name" value="Acyl_transf_3"/>
    <property type="match status" value="1"/>
</dbReference>
<accession>A0A919BN97</accession>
<dbReference type="EMBL" id="BNCK01000008">
    <property type="protein sequence ID" value="GHG01223.1"/>
    <property type="molecule type" value="Genomic_DNA"/>
</dbReference>
<proteinExistence type="predicted"/>
<evidence type="ECO:0000313" key="3">
    <source>
        <dbReference type="EMBL" id="GHG01223.1"/>
    </source>
</evidence>
<dbReference type="PANTHER" id="PTHR36927:SF1">
    <property type="entry name" value="MDO-LIKE PROTEIN"/>
    <property type="match status" value="1"/>
</dbReference>
<comment type="caution">
    <text evidence="3">The sequence shown here is derived from an EMBL/GenBank/DDBJ whole genome shotgun (WGS) entry which is preliminary data.</text>
</comment>
<sequence>MHSSLVSHQQSRYHYMDNLRALAMLVGIVFHAILAYSPLLHNIWFLADQQHSVVVDVIAFWLHTFRMPLFFIIAGFFAYMLIEKRGVKGFIKNRSTRVLLPLIVFLPLVIGIVVTTIFWAMDNIHHLPPVLAMSKELEKQNSDLSTAHLWFLFNLFGFCLVLAALYKNKLVQGRWTNDIASVPFLLVMFPVLIIPATYSVDAPFPAPEKLYPELWSYGFYGVFFFVGVAIFKRQKVLEQLYQHRHVMLAIATCSYLTFYALMPKALTIDEVKLMIEQGAKITQGFEHVAMVILQAFSSVYFSLLALCYGKKLIDKQNAIVRYIADASYWLYIVHIPLLLLIQMPMLDWQTHAIIKLIAALTLTFVIGFISYHFLVRKTWLGQWLNGQKVVSKKVADLAVD</sequence>
<feature type="transmembrane region" description="Helical" evidence="1">
    <location>
        <begin position="98"/>
        <end position="121"/>
    </location>
</feature>
<feature type="transmembrane region" description="Helical" evidence="1">
    <location>
        <begin position="288"/>
        <end position="308"/>
    </location>
</feature>
<keyword evidence="1" id="KW-0812">Transmembrane</keyword>
<evidence type="ECO:0000259" key="2">
    <source>
        <dbReference type="Pfam" id="PF01757"/>
    </source>
</evidence>
<feature type="transmembrane region" description="Helical" evidence="1">
    <location>
        <begin position="243"/>
        <end position="262"/>
    </location>
</feature>
<reference evidence="3" key="1">
    <citation type="journal article" date="2014" name="Int. J. Syst. Evol. Microbiol.">
        <title>Complete genome sequence of Corynebacterium casei LMG S-19264T (=DSM 44701T), isolated from a smear-ripened cheese.</title>
        <authorList>
            <consortium name="US DOE Joint Genome Institute (JGI-PGF)"/>
            <person name="Walter F."/>
            <person name="Albersmeier A."/>
            <person name="Kalinowski J."/>
            <person name="Ruckert C."/>
        </authorList>
    </citation>
    <scope>NUCLEOTIDE SEQUENCE</scope>
    <source>
        <strain evidence="3">KCTC 42731</strain>
    </source>
</reference>
<protein>
    <recommendedName>
        <fullName evidence="2">Acyltransferase 3 domain-containing protein</fullName>
    </recommendedName>
</protein>
<feature type="domain" description="Acyltransferase 3" evidence="2">
    <location>
        <begin position="14"/>
        <end position="371"/>
    </location>
</feature>
<dbReference type="InterPro" id="IPR002656">
    <property type="entry name" value="Acyl_transf_3_dom"/>
</dbReference>
<reference evidence="3" key="2">
    <citation type="submission" date="2020-09" db="EMBL/GenBank/DDBJ databases">
        <authorList>
            <person name="Sun Q."/>
            <person name="Kim S."/>
        </authorList>
    </citation>
    <scope>NUCLEOTIDE SEQUENCE</scope>
    <source>
        <strain evidence="3">KCTC 42731</strain>
    </source>
</reference>
<keyword evidence="1" id="KW-0472">Membrane</keyword>
<feature type="transmembrane region" description="Helical" evidence="1">
    <location>
        <begin position="178"/>
        <end position="198"/>
    </location>
</feature>
<organism evidence="3 4">
    <name type="scientific">Thalassotalea marina</name>
    <dbReference type="NCBI Taxonomy" id="1673741"/>
    <lineage>
        <taxon>Bacteria</taxon>
        <taxon>Pseudomonadati</taxon>
        <taxon>Pseudomonadota</taxon>
        <taxon>Gammaproteobacteria</taxon>
        <taxon>Alteromonadales</taxon>
        <taxon>Colwelliaceae</taxon>
        <taxon>Thalassotalea</taxon>
    </lineage>
</organism>
<feature type="transmembrane region" description="Helical" evidence="1">
    <location>
        <begin position="60"/>
        <end position="82"/>
    </location>
</feature>
<dbReference type="PANTHER" id="PTHR36927">
    <property type="entry name" value="BLR4337 PROTEIN"/>
    <property type="match status" value="1"/>
</dbReference>
<dbReference type="RefSeq" id="WP_189772775.1">
    <property type="nucleotide sequence ID" value="NZ_BNCK01000008.1"/>
</dbReference>
<feature type="transmembrane region" description="Helical" evidence="1">
    <location>
        <begin position="21"/>
        <end position="40"/>
    </location>
</feature>
<feature type="transmembrane region" description="Helical" evidence="1">
    <location>
        <begin position="352"/>
        <end position="374"/>
    </location>
</feature>
<gene>
    <name evidence="3" type="ORF">GCM10017161_32340</name>
</gene>
<evidence type="ECO:0000313" key="4">
    <source>
        <dbReference type="Proteomes" id="UP000623842"/>
    </source>
</evidence>
<dbReference type="InterPro" id="IPR050623">
    <property type="entry name" value="Glucan_succinyl_AcylTrfase"/>
</dbReference>
<name>A0A919BN97_9GAMM</name>